<name>A0AAW2ECB5_9HYME</name>
<evidence type="ECO:0000313" key="2">
    <source>
        <dbReference type="Proteomes" id="UP001430953"/>
    </source>
</evidence>
<protein>
    <submittedName>
        <fullName evidence="1">Uncharacterized protein</fullName>
    </submittedName>
</protein>
<comment type="caution">
    <text evidence="1">The sequence shown here is derived from an EMBL/GenBank/DDBJ whole genome shotgun (WGS) entry which is preliminary data.</text>
</comment>
<reference evidence="1 2" key="1">
    <citation type="submission" date="2023-03" db="EMBL/GenBank/DDBJ databases">
        <title>High recombination rates correlate with genetic variation in Cardiocondyla obscurior ants.</title>
        <authorList>
            <person name="Errbii M."/>
        </authorList>
    </citation>
    <scope>NUCLEOTIDE SEQUENCE [LARGE SCALE GENOMIC DNA]</scope>
    <source>
        <strain evidence="1">Alpha-2009</strain>
        <tissue evidence="1">Whole body</tissue>
    </source>
</reference>
<dbReference type="EMBL" id="JADYXP020000025">
    <property type="protein sequence ID" value="KAL0100877.1"/>
    <property type="molecule type" value="Genomic_DNA"/>
</dbReference>
<organism evidence="1 2">
    <name type="scientific">Cardiocondyla obscurior</name>
    <dbReference type="NCBI Taxonomy" id="286306"/>
    <lineage>
        <taxon>Eukaryota</taxon>
        <taxon>Metazoa</taxon>
        <taxon>Ecdysozoa</taxon>
        <taxon>Arthropoda</taxon>
        <taxon>Hexapoda</taxon>
        <taxon>Insecta</taxon>
        <taxon>Pterygota</taxon>
        <taxon>Neoptera</taxon>
        <taxon>Endopterygota</taxon>
        <taxon>Hymenoptera</taxon>
        <taxon>Apocrita</taxon>
        <taxon>Aculeata</taxon>
        <taxon>Formicoidea</taxon>
        <taxon>Formicidae</taxon>
        <taxon>Myrmicinae</taxon>
        <taxon>Cardiocondyla</taxon>
    </lineage>
</organism>
<dbReference type="Proteomes" id="UP001430953">
    <property type="component" value="Unassembled WGS sequence"/>
</dbReference>
<dbReference type="AlphaFoldDB" id="A0AAW2ECB5"/>
<gene>
    <name evidence="1" type="ORF">PUN28_019337</name>
</gene>
<evidence type="ECO:0000313" key="1">
    <source>
        <dbReference type="EMBL" id="KAL0100877.1"/>
    </source>
</evidence>
<proteinExistence type="predicted"/>
<sequence length="151" mass="16559">MALLFNGQLIEYGIGKGSARGCEGLRGEMDLFVYYWIAKSDARPKSKNSTDADIKTLWQSENGESNIVIVIVVVEITVLKTRGEQYGFVDNTLALKEGPTRHSADILRKGGGPGRVSCIGGATFSHRQIFITPLDLMQIEYLINNSAAVHQ</sequence>
<accession>A0AAW2ECB5</accession>
<keyword evidence="2" id="KW-1185">Reference proteome</keyword>